<evidence type="ECO:0000313" key="6">
    <source>
        <dbReference type="Proteomes" id="UP001050975"/>
    </source>
</evidence>
<feature type="repeat" description="WD" evidence="3">
    <location>
        <begin position="421"/>
        <end position="462"/>
    </location>
</feature>
<organism evidence="5 6">
    <name type="scientific">Microseira wollei NIES-4236</name>
    <dbReference type="NCBI Taxonomy" id="2530354"/>
    <lineage>
        <taxon>Bacteria</taxon>
        <taxon>Bacillati</taxon>
        <taxon>Cyanobacteriota</taxon>
        <taxon>Cyanophyceae</taxon>
        <taxon>Oscillatoriophycideae</taxon>
        <taxon>Aerosakkonematales</taxon>
        <taxon>Aerosakkonemataceae</taxon>
        <taxon>Microseira</taxon>
    </lineage>
</organism>
<dbReference type="PROSITE" id="PS50011">
    <property type="entry name" value="PROTEIN_KINASE_DOM"/>
    <property type="match status" value="1"/>
</dbReference>
<reference evidence="5" key="1">
    <citation type="submission" date="2019-10" db="EMBL/GenBank/DDBJ databases">
        <title>Draft genome sequece of Microseira wollei NIES-4236.</title>
        <authorList>
            <person name="Yamaguchi H."/>
            <person name="Suzuki S."/>
            <person name="Kawachi M."/>
        </authorList>
    </citation>
    <scope>NUCLEOTIDE SEQUENCE</scope>
    <source>
        <strain evidence="5">NIES-4236</strain>
    </source>
</reference>
<dbReference type="InterPro" id="IPR036322">
    <property type="entry name" value="WD40_repeat_dom_sf"/>
</dbReference>
<dbReference type="GO" id="GO:0032991">
    <property type="term" value="C:protein-containing complex"/>
    <property type="evidence" value="ECO:0007669"/>
    <property type="project" value="UniProtKB-ARBA"/>
</dbReference>
<dbReference type="InterPro" id="IPR051510">
    <property type="entry name" value="SKI8"/>
</dbReference>
<keyword evidence="5" id="KW-0808">Transferase</keyword>
<gene>
    <name evidence="5" type="ORF">MiSe_38110</name>
</gene>
<feature type="repeat" description="WD" evidence="3">
    <location>
        <begin position="379"/>
        <end position="420"/>
    </location>
</feature>
<evidence type="ECO:0000259" key="4">
    <source>
        <dbReference type="PROSITE" id="PS50011"/>
    </source>
</evidence>
<dbReference type="CDD" id="cd00200">
    <property type="entry name" value="WD40"/>
    <property type="match status" value="1"/>
</dbReference>
<dbReference type="InterPro" id="IPR008271">
    <property type="entry name" value="Ser/Thr_kinase_AS"/>
</dbReference>
<keyword evidence="5" id="KW-0418">Kinase</keyword>
<keyword evidence="5" id="KW-0723">Serine/threonine-protein kinase</keyword>
<evidence type="ECO:0000313" key="5">
    <source>
        <dbReference type="EMBL" id="GET39050.1"/>
    </source>
</evidence>
<dbReference type="PANTHER" id="PTHR44090:SF1">
    <property type="entry name" value="SUPERKILLER COMPLEX PROTEIN 8"/>
    <property type="match status" value="1"/>
</dbReference>
<dbReference type="PROSITE" id="PS00678">
    <property type="entry name" value="WD_REPEATS_1"/>
    <property type="match status" value="5"/>
</dbReference>
<proteinExistence type="predicted"/>
<dbReference type="PRINTS" id="PR00320">
    <property type="entry name" value="GPROTEINBRPT"/>
</dbReference>
<feature type="repeat" description="WD" evidence="3">
    <location>
        <begin position="589"/>
        <end position="630"/>
    </location>
</feature>
<dbReference type="PANTHER" id="PTHR44090">
    <property type="entry name" value="WD REPEAT-CONTAINING PROTEIN 61"/>
    <property type="match status" value="1"/>
</dbReference>
<dbReference type="PROSITE" id="PS50294">
    <property type="entry name" value="WD_REPEATS_REGION"/>
    <property type="match status" value="7"/>
</dbReference>
<dbReference type="CDD" id="cd14014">
    <property type="entry name" value="STKc_PknB_like"/>
    <property type="match status" value="1"/>
</dbReference>
<dbReference type="SUPFAM" id="SSF56112">
    <property type="entry name" value="Protein kinase-like (PK-like)"/>
    <property type="match status" value="1"/>
</dbReference>
<dbReference type="Gene3D" id="2.130.10.10">
    <property type="entry name" value="YVTN repeat-like/Quinoprotein amine dehydrogenase"/>
    <property type="match status" value="3"/>
</dbReference>
<dbReference type="AlphaFoldDB" id="A0AAV3XB38"/>
<feature type="repeat" description="WD" evidence="3">
    <location>
        <begin position="463"/>
        <end position="504"/>
    </location>
</feature>
<sequence length="672" mass="74063">MSYCINPNCPKPNDAANANSPICRHCGSELLLKGRYLVMRLLSDKSGFGKIYEAFDGSTPKILKVLKEDHNTNPKAVELFQQEAVVLSQLNHPGIPRIEPDGYFQFFPRGAKEPLHCIVMEKIEGPNLKQWMQQQGNHPISADQALNWLKQLAEILHLVHEKNYFHRDIKPENIMLRPNGQLVLIDFGTAREMTYTYLAAVSGTGSITKVSSAGYTAPEQEQGHAVPQSDFYSLGRTFVYLLTGKNLTNQAIYDAIRNELNWRNFAPDLALPLANFIDDLIAPKAADRPKNTQEIIDCLAKISQEMYYAKFPASGSSNILMQSSAKVSLIPSKVIRQNKKWLLLGYVALAVALGGYGGWEFYCNSQINPIENISPVKIFTGHSSFINSLVFSPDGQILISGSADKTIKIWHLATGKEIRTIKDHNSFINYLAIAPDGQTLFSASADKTIKLWNLATGKEILTLKGHYGYVNYLAITPDGQTLVSASADKTIKLWNLSNGQAIRTLKGHLTSVNSLAISQDGKTLFSAGADKNIKIWDLATGKQIRTLTGHTSFVNYLAISLDGKKLLSASADKTIKIWDIASGKEINTLKGHTSFVSYLAMAQDGQTLISGSADKTIKMWNLYTGKEIRTLKGDFNYGNNLPISPLAISPDGHTVATGSGDKSIKIWQIPLK</sequence>
<evidence type="ECO:0000256" key="3">
    <source>
        <dbReference type="PROSITE-ProRule" id="PRU00221"/>
    </source>
</evidence>
<dbReference type="GO" id="GO:0005524">
    <property type="term" value="F:ATP binding"/>
    <property type="evidence" value="ECO:0007669"/>
    <property type="project" value="InterPro"/>
</dbReference>
<dbReference type="InterPro" id="IPR019775">
    <property type="entry name" value="WD40_repeat_CS"/>
</dbReference>
<dbReference type="Pfam" id="PF00069">
    <property type="entry name" value="Pkinase"/>
    <property type="match status" value="1"/>
</dbReference>
<dbReference type="Gene3D" id="1.10.510.10">
    <property type="entry name" value="Transferase(Phosphotransferase) domain 1"/>
    <property type="match status" value="1"/>
</dbReference>
<dbReference type="GO" id="GO:0004674">
    <property type="term" value="F:protein serine/threonine kinase activity"/>
    <property type="evidence" value="ECO:0007669"/>
    <property type="project" value="UniProtKB-KW"/>
</dbReference>
<dbReference type="PROSITE" id="PS00108">
    <property type="entry name" value="PROTEIN_KINASE_ST"/>
    <property type="match status" value="1"/>
</dbReference>
<feature type="domain" description="Protein kinase" evidence="4">
    <location>
        <begin position="37"/>
        <end position="308"/>
    </location>
</feature>
<dbReference type="EMBL" id="BLAY01000057">
    <property type="protein sequence ID" value="GET39050.1"/>
    <property type="molecule type" value="Genomic_DNA"/>
</dbReference>
<dbReference type="Pfam" id="PF00400">
    <property type="entry name" value="WD40"/>
    <property type="match status" value="7"/>
</dbReference>
<dbReference type="PROSITE" id="PS50082">
    <property type="entry name" value="WD_REPEATS_2"/>
    <property type="match status" value="7"/>
</dbReference>
<evidence type="ECO:0000256" key="1">
    <source>
        <dbReference type="ARBA" id="ARBA00022574"/>
    </source>
</evidence>
<comment type="caution">
    <text evidence="5">The sequence shown here is derived from an EMBL/GenBank/DDBJ whole genome shotgun (WGS) entry which is preliminary data.</text>
</comment>
<dbReference type="InterPro" id="IPR001680">
    <property type="entry name" value="WD40_rpt"/>
</dbReference>
<feature type="repeat" description="WD" evidence="3">
    <location>
        <begin position="547"/>
        <end position="588"/>
    </location>
</feature>
<dbReference type="InterPro" id="IPR000719">
    <property type="entry name" value="Prot_kinase_dom"/>
</dbReference>
<feature type="repeat" description="WD" evidence="3">
    <location>
        <begin position="636"/>
        <end position="672"/>
    </location>
</feature>
<dbReference type="RefSeq" id="WP_226583920.1">
    <property type="nucleotide sequence ID" value="NZ_BLAY01000057.1"/>
</dbReference>
<protein>
    <submittedName>
        <fullName evidence="5">Serine/threonine protein kinase</fullName>
    </submittedName>
</protein>
<dbReference type="InterPro" id="IPR015943">
    <property type="entry name" value="WD40/YVTN_repeat-like_dom_sf"/>
</dbReference>
<keyword evidence="1 3" id="KW-0853">WD repeat</keyword>
<dbReference type="SMART" id="SM00220">
    <property type="entry name" value="S_TKc"/>
    <property type="match status" value="1"/>
</dbReference>
<dbReference type="Proteomes" id="UP001050975">
    <property type="component" value="Unassembled WGS sequence"/>
</dbReference>
<name>A0AAV3XB38_9CYAN</name>
<dbReference type="InterPro" id="IPR020472">
    <property type="entry name" value="WD40_PAC1"/>
</dbReference>
<dbReference type="SUPFAM" id="SSF50978">
    <property type="entry name" value="WD40 repeat-like"/>
    <property type="match status" value="1"/>
</dbReference>
<dbReference type="Gene3D" id="3.30.200.20">
    <property type="entry name" value="Phosphorylase Kinase, domain 1"/>
    <property type="match status" value="1"/>
</dbReference>
<feature type="repeat" description="WD" evidence="3">
    <location>
        <begin position="505"/>
        <end position="546"/>
    </location>
</feature>
<evidence type="ECO:0000256" key="2">
    <source>
        <dbReference type="ARBA" id="ARBA00022737"/>
    </source>
</evidence>
<dbReference type="InterPro" id="IPR011009">
    <property type="entry name" value="Kinase-like_dom_sf"/>
</dbReference>
<keyword evidence="6" id="KW-1185">Reference proteome</keyword>
<accession>A0AAV3XB38</accession>
<dbReference type="SMART" id="SM00320">
    <property type="entry name" value="WD40"/>
    <property type="match status" value="7"/>
</dbReference>
<dbReference type="NCBIfam" id="NF045510">
    <property type="entry name" value="4Cys_prefix_kin"/>
    <property type="match status" value="1"/>
</dbReference>
<keyword evidence="2" id="KW-0677">Repeat</keyword>